<sequence>MAKPVIFRPAPGVLALLLLTLNGCALVPRKPLVEGATTAQPLPSPPPVVNGSIFQGVAPLNYGYQPLFEDRRPRNIGDTLTITLQENVSASKTSSANASRDGSNSLAFTAVPTGAAGLLGASGEKANLAGEGKNDFAGKGGATAANTFTGTITVTVNQVLSNGNLHVVGEKQIEINQGTEFIRFSGVVNPRTISASNAVLSTAVADARIEYVGNGYINEAQTMGWLQRFFLNISPM</sequence>
<organism evidence="11 12">
    <name type="scientific">Candidatus Pantoea multigeneris</name>
    <dbReference type="NCBI Taxonomy" id="2608357"/>
    <lineage>
        <taxon>Bacteria</taxon>
        <taxon>Pseudomonadati</taxon>
        <taxon>Pseudomonadota</taxon>
        <taxon>Gammaproteobacteria</taxon>
        <taxon>Enterobacterales</taxon>
        <taxon>Erwiniaceae</taxon>
        <taxon>Pantoea</taxon>
    </lineage>
</organism>
<keyword evidence="11" id="KW-0282">Flagellum</keyword>
<evidence type="ECO:0000313" key="11">
    <source>
        <dbReference type="EMBL" id="NIF20504.1"/>
    </source>
</evidence>
<evidence type="ECO:0000256" key="10">
    <source>
        <dbReference type="HAMAP-Rule" id="MF_00415"/>
    </source>
</evidence>
<evidence type="ECO:0000256" key="3">
    <source>
        <dbReference type="ARBA" id="ARBA00006929"/>
    </source>
</evidence>
<reference evidence="11 12" key="1">
    <citation type="journal article" date="2019" name="bioRxiv">
        <title>Bacteria contribute to plant secondary compound degradation in a generalist herbivore system.</title>
        <authorList>
            <person name="Francoeur C.B."/>
            <person name="Khadempour L."/>
            <person name="Moreira-Soto R.D."/>
            <person name="Gotting K."/>
            <person name="Book A.J."/>
            <person name="Pinto-Tomas A.A."/>
            <person name="Keefover-Ring K."/>
            <person name="Currie C.R."/>
        </authorList>
    </citation>
    <scope>NUCLEOTIDE SEQUENCE [LARGE SCALE GENOMIC DNA]</scope>
    <source>
        <strain evidence="11">Acro-835</strain>
    </source>
</reference>
<dbReference type="EMBL" id="VWXF01000001">
    <property type="protein sequence ID" value="NIF20504.1"/>
    <property type="molecule type" value="Genomic_DNA"/>
</dbReference>
<evidence type="ECO:0000256" key="8">
    <source>
        <dbReference type="ARBA" id="ARBA00023143"/>
    </source>
</evidence>
<dbReference type="Pfam" id="PF02107">
    <property type="entry name" value="FlgH"/>
    <property type="match status" value="1"/>
</dbReference>
<evidence type="ECO:0000256" key="9">
    <source>
        <dbReference type="ARBA" id="ARBA00023288"/>
    </source>
</evidence>
<comment type="function">
    <text evidence="1 10">Assembles around the rod to form the L-ring and probably protects the motor/basal body from shearing forces during rotation.</text>
</comment>
<name>A0ABX0RAK8_9GAMM</name>
<evidence type="ECO:0000256" key="5">
    <source>
        <dbReference type="ARBA" id="ARBA00022729"/>
    </source>
</evidence>
<evidence type="ECO:0000256" key="1">
    <source>
        <dbReference type="ARBA" id="ARBA00002591"/>
    </source>
</evidence>
<dbReference type="PANTHER" id="PTHR34933">
    <property type="entry name" value="FLAGELLAR L-RING PROTEIN"/>
    <property type="match status" value="1"/>
</dbReference>
<evidence type="ECO:0000256" key="2">
    <source>
        <dbReference type="ARBA" id="ARBA00004635"/>
    </source>
</evidence>
<keyword evidence="9" id="KW-0449">Lipoprotein</keyword>
<keyword evidence="11" id="KW-0969">Cilium</keyword>
<evidence type="ECO:0000256" key="6">
    <source>
        <dbReference type="ARBA" id="ARBA00023136"/>
    </source>
</evidence>
<keyword evidence="12" id="KW-1185">Reference proteome</keyword>
<gene>
    <name evidence="10 11" type="primary">flgH</name>
    <name evidence="11" type="ORF">F3J40_02580</name>
</gene>
<dbReference type="Proteomes" id="UP001515683">
    <property type="component" value="Unassembled WGS sequence"/>
</dbReference>
<keyword evidence="7" id="KW-0564">Palmitate</keyword>
<keyword evidence="6 10" id="KW-0472">Membrane</keyword>
<keyword evidence="8 10" id="KW-0975">Bacterial flagellum</keyword>
<comment type="subcellular location">
    <subcellularLocation>
        <location evidence="10">Cell outer membrane</location>
    </subcellularLocation>
    <subcellularLocation>
        <location evidence="10">Bacterial flagellum basal body</location>
    </subcellularLocation>
    <subcellularLocation>
        <location evidence="2">Membrane</location>
        <topology evidence="2">Lipid-anchor</topology>
    </subcellularLocation>
</comment>
<evidence type="ECO:0000256" key="7">
    <source>
        <dbReference type="ARBA" id="ARBA00023139"/>
    </source>
</evidence>
<protein>
    <recommendedName>
        <fullName evidence="10">Flagellar L-ring protein</fullName>
    </recommendedName>
    <alternativeName>
        <fullName evidence="10">Basal body L-ring protein</fullName>
    </alternativeName>
</protein>
<proteinExistence type="inferred from homology"/>
<accession>A0ABX0RAK8</accession>
<keyword evidence="5" id="KW-0732">Signal</keyword>
<comment type="subunit">
    <text evidence="4 10">The basal body constitutes a major portion of the flagellar organelle and consists of four rings (L,P,S, and M) mounted on a central rod.</text>
</comment>
<dbReference type="RefSeq" id="WP_017348060.1">
    <property type="nucleotide sequence ID" value="NZ_VWXF01000001.1"/>
</dbReference>
<dbReference type="PRINTS" id="PR01008">
    <property type="entry name" value="FLGLRINGFLGH"/>
</dbReference>
<evidence type="ECO:0000256" key="4">
    <source>
        <dbReference type="ARBA" id="ARBA00011439"/>
    </source>
</evidence>
<keyword evidence="10" id="KW-0998">Cell outer membrane</keyword>
<dbReference type="HAMAP" id="MF_00415">
    <property type="entry name" value="FlgH"/>
    <property type="match status" value="1"/>
</dbReference>
<comment type="caution">
    <text evidence="11">The sequence shown here is derived from an EMBL/GenBank/DDBJ whole genome shotgun (WGS) entry which is preliminary data.</text>
</comment>
<dbReference type="InterPro" id="IPR000527">
    <property type="entry name" value="Flag_Lring"/>
</dbReference>
<comment type="similarity">
    <text evidence="3 10">Belongs to the FlgH family.</text>
</comment>
<dbReference type="PANTHER" id="PTHR34933:SF3">
    <property type="entry name" value="FLAGELLAR L-RING PROTEIN"/>
    <property type="match status" value="1"/>
</dbReference>
<evidence type="ECO:0000313" key="12">
    <source>
        <dbReference type="Proteomes" id="UP001515683"/>
    </source>
</evidence>
<keyword evidence="11" id="KW-0966">Cell projection</keyword>